<dbReference type="CDD" id="cd03349">
    <property type="entry name" value="LbH_XAT"/>
    <property type="match status" value="1"/>
</dbReference>
<dbReference type="InterPro" id="IPR011004">
    <property type="entry name" value="Trimer_LpxA-like_sf"/>
</dbReference>
<protein>
    <submittedName>
        <fullName evidence="2">Acetyltransferase</fullName>
    </submittedName>
</protein>
<evidence type="ECO:0000313" key="3">
    <source>
        <dbReference type="Proteomes" id="UP001165089"/>
    </source>
</evidence>
<dbReference type="SUPFAM" id="SSF51161">
    <property type="entry name" value="Trimeric LpxA-like enzymes"/>
    <property type="match status" value="1"/>
</dbReference>
<evidence type="ECO:0000256" key="1">
    <source>
        <dbReference type="ARBA" id="ARBA00007274"/>
    </source>
</evidence>
<dbReference type="Proteomes" id="UP001165089">
    <property type="component" value="Unassembled WGS sequence"/>
</dbReference>
<dbReference type="EMBL" id="BSDD01000001">
    <property type="protein sequence ID" value="GLH68485.1"/>
    <property type="molecule type" value="Genomic_DNA"/>
</dbReference>
<name>A0ABQ5Q182_9BACT</name>
<evidence type="ECO:0000313" key="2">
    <source>
        <dbReference type="EMBL" id="GLH68485.1"/>
    </source>
</evidence>
<dbReference type="PANTHER" id="PTHR43300">
    <property type="entry name" value="ACETYLTRANSFERASE"/>
    <property type="match status" value="1"/>
</dbReference>
<gene>
    <name evidence="2" type="ORF">GETHPA_00180</name>
</gene>
<reference evidence="2 3" key="1">
    <citation type="journal article" date="2023" name="Antonie Van Leeuwenhoek">
        <title>Mesoterricola silvestris gen. nov., sp. nov., Mesoterricola sediminis sp. nov., Geothrix oryzae sp. nov., Geothrix edaphica sp. nov., Geothrix rubra sp. nov., and Geothrix limicola sp. nov., six novel members of Acidobacteriota isolated from soils.</title>
        <authorList>
            <person name="Itoh H."/>
            <person name="Sugisawa Y."/>
            <person name="Mise K."/>
            <person name="Xu Z."/>
            <person name="Kuniyasu M."/>
            <person name="Ushijima N."/>
            <person name="Kawano K."/>
            <person name="Kobayashi E."/>
            <person name="Shiratori Y."/>
            <person name="Masuda Y."/>
            <person name="Senoo K."/>
        </authorList>
    </citation>
    <scope>NUCLEOTIDE SEQUENCE [LARGE SCALE GENOMIC DNA]</scope>
    <source>
        <strain evidence="2 3">Red803</strain>
    </source>
</reference>
<dbReference type="Gene3D" id="2.160.10.10">
    <property type="entry name" value="Hexapeptide repeat proteins"/>
    <property type="match status" value="1"/>
</dbReference>
<comment type="similarity">
    <text evidence="1">Belongs to the transferase hexapeptide repeat family.</text>
</comment>
<accession>A0ABQ5Q182</accession>
<sequence>MLGSLKQLVKWWKFALRGRSRGIRIGRGCEIGFRSELEGGNRILDDTTFSGRLGYGSYLGERCRISGSIGRFCSISAEVATIPGRHPTTGFVSTHPAFYSLKGQAGFTYAKAQLFEEYAYADAEKGYGVVIGHDVLISHGVRILEGMTVGDGAILAAGSLVRSDVEPYAIYAGVPARKIGQRFDDDTIRELLELRWWDRDLPWIEAHAPLFTDIQAFLAACRKEAP</sequence>
<comment type="caution">
    <text evidence="2">The sequence shown here is derived from an EMBL/GenBank/DDBJ whole genome shotgun (WGS) entry which is preliminary data.</text>
</comment>
<organism evidence="2 3">
    <name type="scientific">Geothrix rubra</name>
    <dbReference type="NCBI Taxonomy" id="2927977"/>
    <lineage>
        <taxon>Bacteria</taxon>
        <taxon>Pseudomonadati</taxon>
        <taxon>Acidobacteriota</taxon>
        <taxon>Holophagae</taxon>
        <taxon>Holophagales</taxon>
        <taxon>Holophagaceae</taxon>
        <taxon>Geothrix</taxon>
    </lineage>
</organism>
<dbReference type="InterPro" id="IPR050179">
    <property type="entry name" value="Trans_hexapeptide_repeat"/>
</dbReference>
<proteinExistence type="inferred from homology"/>
<keyword evidence="3" id="KW-1185">Reference proteome</keyword>
<dbReference type="PANTHER" id="PTHR43300:SF11">
    <property type="entry name" value="ACETYLTRANSFERASE RV3034C-RELATED"/>
    <property type="match status" value="1"/>
</dbReference>